<keyword evidence="1" id="KW-0812">Transmembrane</keyword>
<keyword evidence="1" id="KW-1133">Transmembrane helix</keyword>
<organism evidence="3 4">
    <name type="scientific">Diceros bicornis minor</name>
    <name type="common">South-central black rhinoceros</name>
    <dbReference type="NCBI Taxonomy" id="77932"/>
    <lineage>
        <taxon>Eukaryota</taxon>
        <taxon>Metazoa</taxon>
        <taxon>Chordata</taxon>
        <taxon>Craniata</taxon>
        <taxon>Vertebrata</taxon>
        <taxon>Euteleostomi</taxon>
        <taxon>Mammalia</taxon>
        <taxon>Eutheria</taxon>
        <taxon>Laurasiatheria</taxon>
        <taxon>Perissodactyla</taxon>
        <taxon>Rhinocerotidae</taxon>
        <taxon>Diceros</taxon>
    </lineage>
</organism>
<dbReference type="EMBL" id="JACDTQ010000823">
    <property type="protein sequence ID" value="KAF5925207.1"/>
    <property type="molecule type" value="Genomic_DNA"/>
</dbReference>
<feature type="domain" description="MHC class I alpha chain C-terminal" evidence="2">
    <location>
        <begin position="60"/>
        <end position="75"/>
    </location>
</feature>
<keyword evidence="1" id="KW-0472">Membrane</keyword>
<proteinExistence type="predicted"/>
<name>A0A7J7FB88_DICBM</name>
<feature type="transmembrane region" description="Helical" evidence="1">
    <location>
        <begin position="20"/>
        <end position="42"/>
    </location>
</feature>
<dbReference type="AlphaFoldDB" id="A0A7J7FB88"/>
<dbReference type="GO" id="GO:0019882">
    <property type="term" value="P:antigen processing and presentation"/>
    <property type="evidence" value="ECO:0007669"/>
    <property type="project" value="InterPro"/>
</dbReference>
<keyword evidence="4" id="KW-1185">Reference proteome</keyword>
<protein>
    <recommendedName>
        <fullName evidence="2">MHC class I alpha chain C-terminal domain-containing protein</fullName>
    </recommendedName>
</protein>
<sequence length="97" mass="10254">MESGSSPSFPFPESPPQATIAILGIFVGLVFLGAVVSGAVVVRSVSWRKKTLRSCFCSTPGSDSGQSSDASLMAPRGEILESLKWEDGWSRSDMTAL</sequence>
<accession>A0A7J7FB88</accession>
<evidence type="ECO:0000259" key="2">
    <source>
        <dbReference type="Pfam" id="PF06623"/>
    </source>
</evidence>
<evidence type="ECO:0000256" key="1">
    <source>
        <dbReference type="SAM" id="Phobius"/>
    </source>
</evidence>
<dbReference type="GO" id="GO:0006955">
    <property type="term" value="P:immune response"/>
    <property type="evidence" value="ECO:0007669"/>
    <property type="project" value="InterPro"/>
</dbReference>
<reference evidence="3 4" key="1">
    <citation type="journal article" date="2020" name="Mol. Biol. Evol.">
        <title>Interspecific Gene Flow and the Evolution of Specialization in Black and White Rhinoceros.</title>
        <authorList>
            <person name="Moodley Y."/>
            <person name="Westbury M.V."/>
            <person name="Russo I.M."/>
            <person name="Gopalakrishnan S."/>
            <person name="Rakotoarivelo A."/>
            <person name="Olsen R.A."/>
            <person name="Prost S."/>
            <person name="Tunstall T."/>
            <person name="Ryder O.A."/>
            <person name="Dalen L."/>
            <person name="Bruford M.W."/>
        </authorList>
    </citation>
    <scope>NUCLEOTIDE SEQUENCE [LARGE SCALE GENOMIC DNA]</scope>
    <source>
        <strain evidence="3">SBR-YM</strain>
        <tissue evidence="3">Skin</tissue>
    </source>
</reference>
<dbReference type="InterPro" id="IPR010579">
    <property type="entry name" value="MHC_I_a_C"/>
</dbReference>
<dbReference type="Proteomes" id="UP000551758">
    <property type="component" value="Unassembled WGS sequence"/>
</dbReference>
<comment type="caution">
    <text evidence="3">The sequence shown here is derived from an EMBL/GenBank/DDBJ whole genome shotgun (WGS) entry which is preliminary data.</text>
</comment>
<gene>
    <name evidence="3" type="ORF">HPG69_008891</name>
</gene>
<evidence type="ECO:0000313" key="3">
    <source>
        <dbReference type="EMBL" id="KAF5925207.1"/>
    </source>
</evidence>
<evidence type="ECO:0000313" key="4">
    <source>
        <dbReference type="Proteomes" id="UP000551758"/>
    </source>
</evidence>
<dbReference type="Pfam" id="PF06623">
    <property type="entry name" value="MHC_I_C"/>
    <property type="match status" value="1"/>
</dbReference>